<evidence type="ECO:0000256" key="8">
    <source>
        <dbReference type="RuleBase" id="RU363064"/>
    </source>
</evidence>
<evidence type="ECO:0000256" key="2">
    <source>
        <dbReference type="ARBA" id="ARBA00009261"/>
    </source>
</evidence>
<evidence type="ECO:0000256" key="5">
    <source>
        <dbReference type="ARBA" id="ARBA00022692"/>
    </source>
</evidence>
<feature type="transmembrane region" description="Helical" evidence="8">
    <location>
        <begin position="449"/>
        <end position="468"/>
    </location>
</feature>
<dbReference type="Pfam" id="PF01235">
    <property type="entry name" value="Na_Ala_symp"/>
    <property type="match status" value="1"/>
</dbReference>
<comment type="similarity">
    <text evidence="2 8">Belongs to the alanine or glycine:cation symporter (AGCS) (TC 2.A.25) family.</text>
</comment>
<evidence type="ECO:0000256" key="7">
    <source>
        <dbReference type="ARBA" id="ARBA00023136"/>
    </source>
</evidence>
<dbReference type="RefSeq" id="WP_084562810.1">
    <property type="nucleotide sequence ID" value="NZ_CP009245.1"/>
</dbReference>
<keyword evidence="10" id="KW-1185">Reference proteome</keyword>
<keyword evidence="5 8" id="KW-0812">Transmembrane</keyword>
<name>A0A1L7CFJ1_9CORY</name>
<feature type="transmembrane region" description="Helical" evidence="8">
    <location>
        <begin position="30"/>
        <end position="59"/>
    </location>
</feature>
<dbReference type="PANTHER" id="PTHR30330:SF3">
    <property type="entry name" value="TRANSCRIPTIONAL REGULATOR, LRP FAMILY"/>
    <property type="match status" value="1"/>
</dbReference>
<dbReference type="PANTHER" id="PTHR30330">
    <property type="entry name" value="AGSS FAMILY TRANSPORTER, SODIUM-ALANINE"/>
    <property type="match status" value="1"/>
</dbReference>
<evidence type="ECO:0000256" key="1">
    <source>
        <dbReference type="ARBA" id="ARBA00004651"/>
    </source>
</evidence>
<dbReference type="InterPro" id="IPR001463">
    <property type="entry name" value="Na/Ala_symport"/>
</dbReference>
<dbReference type="GO" id="GO:0005886">
    <property type="term" value="C:plasma membrane"/>
    <property type="evidence" value="ECO:0007669"/>
    <property type="project" value="UniProtKB-SubCell"/>
</dbReference>
<keyword evidence="3 8" id="KW-0813">Transport</keyword>
<feature type="transmembrane region" description="Helical" evidence="8">
    <location>
        <begin position="217"/>
        <end position="243"/>
    </location>
</feature>
<feature type="transmembrane region" description="Helical" evidence="8">
    <location>
        <begin position="380"/>
        <end position="404"/>
    </location>
</feature>
<protein>
    <submittedName>
        <fullName evidence="9">Amino acid transporter</fullName>
    </submittedName>
</protein>
<evidence type="ECO:0000313" key="10">
    <source>
        <dbReference type="Proteomes" id="UP000185478"/>
    </source>
</evidence>
<dbReference type="GO" id="GO:0005283">
    <property type="term" value="F:amino acid:sodium symporter activity"/>
    <property type="evidence" value="ECO:0007669"/>
    <property type="project" value="InterPro"/>
</dbReference>
<dbReference type="KEGG" id="caqu:CAQU_05405"/>
<keyword evidence="7 8" id="KW-0472">Membrane</keyword>
<dbReference type="OrthoDB" id="9806926at2"/>
<evidence type="ECO:0000256" key="6">
    <source>
        <dbReference type="ARBA" id="ARBA00022989"/>
    </source>
</evidence>
<dbReference type="Gene3D" id="1.20.1740.10">
    <property type="entry name" value="Amino acid/polyamine transporter I"/>
    <property type="match status" value="1"/>
</dbReference>
<dbReference type="EMBL" id="CP009245">
    <property type="protein sequence ID" value="APT84595.1"/>
    <property type="molecule type" value="Genomic_DNA"/>
</dbReference>
<evidence type="ECO:0000256" key="4">
    <source>
        <dbReference type="ARBA" id="ARBA00022475"/>
    </source>
</evidence>
<feature type="transmembrane region" description="Helical" evidence="8">
    <location>
        <begin position="120"/>
        <end position="137"/>
    </location>
</feature>
<keyword evidence="8" id="KW-0769">Symport</keyword>
<proteinExistence type="inferred from homology"/>
<feature type="transmembrane region" description="Helical" evidence="8">
    <location>
        <begin position="340"/>
        <end position="360"/>
    </location>
</feature>
<dbReference type="PRINTS" id="PR00175">
    <property type="entry name" value="NAALASMPORT"/>
</dbReference>
<dbReference type="AlphaFoldDB" id="A0A1L7CFJ1"/>
<sequence length="509" mass="53607">MSATLLAAGSIDESIAGVFGGIVDWLEKIVFYSVSIGGADVPLVVVWLAAAGIFCTFFLRVRPIKDAQQTWKVVKGRLAHKNDPGDITSAQAMAIELSGTTGLGNIAGVAVAISIGGPGATLWIIIAGLFGMALKLAEATLSQMYRRVHPDGSISGGPMYYLKDGLTANGKPILGSIMAFIYAFGFMFAAMGAGNIFQSNQLAAHVIDATGGESSFFYGRAWILGLALAIAAALVILGGITAIARWTSKLVPLMSLLYAVSIVIVLALHIGDIPHAVQLIIEGAFNPTGVAGGAIGVAIIGIQRALFSNVAGVGTAGLAHSVTKNRNATEEGLVAAWEPFLDSVILCTMTALAIIVTDQYQNADGDGVVMATNAFATVHSFFPVILSICIVLFAFSTILSYSFYGKKAAGYLFKGNKIAETVYDIVYLIMIVVGAAVSLDMVVRFSDAMFFLVAIPNLLGLYLLAGPLRREIEGYRRMADDNSVPEIHEHTEPIDPLEAPNAVAKVVNR</sequence>
<comment type="subcellular location">
    <subcellularLocation>
        <location evidence="1 8">Cell membrane</location>
        <topology evidence="1 8">Multi-pass membrane protein</topology>
    </subcellularLocation>
</comment>
<evidence type="ECO:0000256" key="3">
    <source>
        <dbReference type="ARBA" id="ARBA00022448"/>
    </source>
</evidence>
<gene>
    <name evidence="9" type="ORF">CAQU_05405</name>
</gene>
<keyword evidence="6 8" id="KW-1133">Transmembrane helix</keyword>
<feature type="transmembrane region" description="Helical" evidence="8">
    <location>
        <begin position="250"/>
        <end position="270"/>
    </location>
</feature>
<organism evidence="9 10">
    <name type="scientific">Corynebacterium aquilae DSM 44791</name>
    <dbReference type="NCBI Taxonomy" id="1431546"/>
    <lineage>
        <taxon>Bacteria</taxon>
        <taxon>Bacillati</taxon>
        <taxon>Actinomycetota</taxon>
        <taxon>Actinomycetes</taxon>
        <taxon>Mycobacteriales</taxon>
        <taxon>Corynebacteriaceae</taxon>
        <taxon>Corynebacterium</taxon>
    </lineage>
</organism>
<dbReference type="NCBIfam" id="TIGR00835">
    <property type="entry name" value="agcS"/>
    <property type="match status" value="1"/>
</dbReference>
<dbReference type="Proteomes" id="UP000185478">
    <property type="component" value="Chromosome"/>
</dbReference>
<feature type="transmembrane region" description="Helical" evidence="8">
    <location>
        <begin position="425"/>
        <end position="443"/>
    </location>
</feature>
<accession>A0A1L7CFJ1</accession>
<feature type="transmembrane region" description="Helical" evidence="8">
    <location>
        <begin position="290"/>
        <end position="319"/>
    </location>
</feature>
<evidence type="ECO:0000313" key="9">
    <source>
        <dbReference type="EMBL" id="APT84595.1"/>
    </source>
</evidence>
<reference evidence="9 10" key="1">
    <citation type="submission" date="2014-08" db="EMBL/GenBank/DDBJ databases">
        <title>Complete genome sequence of Corynebacterium aquilae S-613T(T) (=DSM 44791(T)), isolated from the choana of a healthy golden eagle.</title>
        <authorList>
            <person name="Ruckert C."/>
            <person name="Albersmeier A."/>
            <person name="Winkler A."/>
            <person name="Kalinowski J."/>
        </authorList>
    </citation>
    <scope>NUCLEOTIDE SEQUENCE [LARGE SCALE GENOMIC DNA]</scope>
    <source>
        <strain evidence="9 10">S-613</strain>
    </source>
</reference>
<keyword evidence="4 8" id="KW-1003">Cell membrane</keyword>
<feature type="transmembrane region" description="Helical" evidence="8">
    <location>
        <begin position="173"/>
        <end position="197"/>
    </location>
</feature>
<feature type="transmembrane region" description="Helical" evidence="8">
    <location>
        <begin position="94"/>
        <end position="114"/>
    </location>
</feature>